<protein>
    <submittedName>
        <fullName evidence="2">Putative pilus assembly protein cpaB</fullName>
    </submittedName>
</protein>
<dbReference type="NCBIfam" id="TIGR03177">
    <property type="entry name" value="pilus_cpaB"/>
    <property type="match status" value="1"/>
</dbReference>
<gene>
    <name evidence="2" type="ORF">JFP838_pA0030</name>
</gene>
<dbReference type="Pfam" id="PF16976">
    <property type="entry name" value="RcpC"/>
    <property type="match status" value="1"/>
</dbReference>
<name>A0A140GQY7_CLOPF</name>
<dbReference type="InterPro" id="IPR017592">
    <property type="entry name" value="Pilus_assmbl_Flp-typ_CpaB"/>
</dbReference>
<dbReference type="PROSITE" id="PS51257">
    <property type="entry name" value="PROKAR_LIPOPROTEIN"/>
    <property type="match status" value="1"/>
</dbReference>
<feature type="domain" description="SAF" evidence="1">
    <location>
        <begin position="33"/>
        <end position="96"/>
    </location>
</feature>
<evidence type="ECO:0000313" key="2">
    <source>
        <dbReference type="EMBL" id="AMN30946.1"/>
    </source>
</evidence>
<dbReference type="EMBL" id="CP013615">
    <property type="protein sequence ID" value="AMN30946.1"/>
    <property type="molecule type" value="Genomic_DNA"/>
</dbReference>
<dbReference type="PATRIC" id="fig|1502.177.peg.3236"/>
<dbReference type="Proteomes" id="UP000070260">
    <property type="component" value="Plasmid pJFP838A"/>
</dbReference>
<organism evidence="2 3">
    <name type="scientific">Clostridium perfringens</name>
    <dbReference type="NCBI Taxonomy" id="1502"/>
    <lineage>
        <taxon>Bacteria</taxon>
        <taxon>Bacillati</taxon>
        <taxon>Bacillota</taxon>
        <taxon>Clostridia</taxon>
        <taxon>Eubacteriales</taxon>
        <taxon>Clostridiaceae</taxon>
        <taxon>Clostridium</taxon>
    </lineage>
</organism>
<dbReference type="InterPro" id="IPR013974">
    <property type="entry name" value="SAF"/>
</dbReference>
<dbReference type="SMART" id="SM00858">
    <property type="entry name" value="SAF"/>
    <property type="match status" value="1"/>
</dbReference>
<proteinExistence type="predicted"/>
<dbReference type="CDD" id="cd11614">
    <property type="entry name" value="SAF_CpaB_FlgA_like"/>
    <property type="match status" value="1"/>
</dbReference>
<evidence type="ECO:0000313" key="3">
    <source>
        <dbReference type="Proteomes" id="UP000070260"/>
    </source>
</evidence>
<accession>A0A140GQY7</accession>
<reference evidence="2 3" key="1">
    <citation type="journal article" date="2016" name="PLoS ONE">
        <title>Plasmid Characterization and Chromosome Analysis of Two netF+ Clostridium perfringens Isolates Associated with Foal and Canine Necrotizing Enteritis.</title>
        <authorList>
            <person name="Mehdizadeh Gohari I."/>
            <person name="Kropinski A.M."/>
            <person name="Weese S.J."/>
            <person name="Parreira V.R."/>
            <person name="Whitehead A.E."/>
            <person name="Boerlin P."/>
            <person name="Prescott J.F."/>
        </authorList>
    </citation>
    <scope>NUCLEOTIDE SEQUENCE [LARGE SCALE GENOMIC DNA]</scope>
    <source>
        <strain evidence="2 3">JP838</strain>
        <plasmid evidence="3">Plasmid pJFP838A</plasmid>
    </source>
</reference>
<keyword evidence="2" id="KW-0614">Plasmid</keyword>
<dbReference type="AlphaFoldDB" id="A0A140GQY7"/>
<dbReference type="RefSeq" id="WP_061429556.1">
    <property type="nucleotide sequence ID" value="NZ_CATNZX010000001.1"/>
</dbReference>
<dbReference type="InterPro" id="IPR031571">
    <property type="entry name" value="RcpC_dom"/>
</dbReference>
<geneLocation type="plasmid" evidence="2 3">
    <name>pJFP838A</name>
</geneLocation>
<evidence type="ECO:0000259" key="1">
    <source>
        <dbReference type="SMART" id="SM00858"/>
    </source>
</evidence>
<dbReference type="OrthoDB" id="163768at2"/>
<sequence>MNAKKISVLLQVLLVVACAGGFYMYVRSQTQPTKVLVFNKTLPANTPIKSSDISEITVPNSVTKTKTFVVDTKELEGKVVSTKVFANDYITNDKVIPNEEKDIFESMNLSGYRKISLPINYVDGLGGAIKRGDKVDLVYVGEQQQTVSGNPAKMVYSSTFMQNIPVVSLTTDDGYLYENRTEAQKGVTEGDTQKDTTNISTGNNGKLSTITLAVTSQQANEIMARMKAGEIRVVGRFKNSSDQSTEGYKIIPNSDGGITANATHVES</sequence>